<proteinExistence type="inferred from homology"/>
<evidence type="ECO:0000259" key="4">
    <source>
        <dbReference type="Pfam" id="PF00248"/>
    </source>
</evidence>
<dbReference type="PROSITE" id="PS00798">
    <property type="entry name" value="ALDOKETO_REDUCTASE_1"/>
    <property type="match status" value="1"/>
</dbReference>
<dbReference type="PANTHER" id="PTHR43827:SF3">
    <property type="entry name" value="NADP-DEPENDENT OXIDOREDUCTASE DOMAIN-CONTAINING PROTEIN"/>
    <property type="match status" value="1"/>
</dbReference>
<evidence type="ECO:0000313" key="6">
    <source>
        <dbReference type="Proteomes" id="UP001153292"/>
    </source>
</evidence>
<evidence type="ECO:0000256" key="3">
    <source>
        <dbReference type="ARBA" id="ARBA00023002"/>
    </source>
</evidence>
<dbReference type="Pfam" id="PF00248">
    <property type="entry name" value="Aldo_ket_red"/>
    <property type="match status" value="1"/>
</dbReference>
<dbReference type="InterPro" id="IPR023210">
    <property type="entry name" value="NADP_OxRdtase_dom"/>
</dbReference>
<gene>
    <name evidence="5" type="ORF">CHILSU_LOCUS6106</name>
</gene>
<evidence type="ECO:0000256" key="1">
    <source>
        <dbReference type="ARBA" id="ARBA00007905"/>
    </source>
</evidence>
<keyword evidence="2" id="KW-0521">NADP</keyword>
<dbReference type="InterPro" id="IPR018170">
    <property type="entry name" value="Aldo/ket_reductase_CS"/>
</dbReference>
<dbReference type="InterPro" id="IPR036812">
    <property type="entry name" value="NAD(P)_OxRdtase_dom_sf"/>
</dbReference>
<dbReference type="EMBL" id="OU963914">
    <property type="protein sequence ID" value="CAH0402855.1"/>
    <property type="molecule type" value="Genomic_DNA"/>
</dbReference>
<dbReference type="PANTHER" id="PTHR43827">
    <property type="entry name" value="2,5-DIKETO-D-GLUCONIC ACID REDUCTASE"/>
    <property type="match status" value="1"/>
</dbReference>
<keyword evidence="3" id="KW-0560">Oxidoreductase</keyword>
<name>A0ABN8B1M9_CHISP</name>
<comment type="similarity">
    <text evidence="1">Belongs to the aldo/keto reductase family.</text>
</comment>
<dbReference type="PIRSF" id="PIRSF000097">
    <property type="entry name" value="AKR"/>
    <property type="match status" value="1"/>
</dbReference>
<protein>
    <recommendedName>
        <fullName evidence="4">NADP-dependent oxidoreductase domain-containing protein</fullName>
    </recommendedName>
</protein>
<dbReference type="PRINTS" id="PR00069">
    <property type="entry name" value="ALDKETRDTASE"/>
</dbReference>
<feature type="domain" description="NADP-dependent oxidoreductase" evidence="4">
    <location>
        <begin position="23"/>
        <end position="284"/>
    </location>
</feature>
<keyword evidence="6" id="KW-1185">Reference proteome</keyword>
<dbReference type="Proteomes" id="UP001153292">
    <property type="component" value="Chromosome 21"/>
</dbReference>
<evidence type="ECO:0000256" key="2">
    <source>
        <dbReference type="ARBA" id="ARBA00022857"/>
    </source>
</evidence>
<reference evidence="5" key="1">
    <citation type="submission" date="2021-12" db="EMBL/GenBank/DDBJ databases">
        <authorList>
            <person name="King R."/>
        </authorList>
    </citation>
    <scope>NUCLEOTIDE SEQUENCE</scope>
</reference>
<dbReference type="SUPFAM" id="SSF51430">
    <property type="entry name" value="NAD(P)-linked oxidoreductase"/>
    <property type="match status" value="1"/>
</dbReference>
<dbReference type="InterPro" id="IPR020471">
    <property type="entry name" value="AKR"/>
</dbReference>
<dbReference type="Gene3D" id="3.20.20.100">
    <property type="entry name" value="NADP-dependent oxidoreductase domain"/>
    <property type="match status" value="1"/>
</dbReference>
<organism evidence="5 6">
    <name type="scientific">Chilo suppressalis</name>
    <name type="common">Asiatic rice borer moth</name>
    <dbReference type="NCBI Taxonomy" id="168631"/>
    <lineage>
        <taxon>Eukaryota</taxon>
        <taxon>Metazoa</taxon>
        <taxon>Ecdysozoa</taxon>
        <taxon>Arthropoda</taxon>
        <taxon>Hexapoda</taxon>
        <taxon>Insecta</taxon>
        <taxon>Pterygota</taxon>
        <taxon>Neoptera</taxon>
        <taxon>Endopterygota</taxon>
        <taxon>Lepidoptera</taxon>
        <taxon>Glossata</taxon>
        <taxon>Ditrysia</taxon>
        <taxon>Pyraloidea</taxon>
        <taxon>Crambidae</taxon>
        <taxon>Crambinae</taxon>
        <taxon>Chilo</taxon>
    </lineage>
</organism>
<accession>A0ABN8B1M9</accession>
<evidence type="ECO:0000313" key="5">
    <source>
        <dbReference type="EMBL" id="CAH0402855.1"/>
    </source>
</evidence>
<sequence length="296" mass="33144">MASGTTAPTFELNDGNQIPVIALGTNKIEGEEMRLNVNDAVEVGFRHIDTAFLYNNEEDIGKGINDVIEKGLVKREDLFITTKLWYMKNGRDEVLSALREALGRLGLEYVDLCLIHIVGFGNEDGSLSDEDIQETWKGMEEAKNQDLAKSIGVWNFDTEQVKRVIENGQIPPAVNQIEVHPAHTREALVSDMEELGVRVIAYSPLGFLVDRGQEDAPAPHIDDPELTEIAEKYGKTTTQVVLRYLIDRGTIPCTKSSQKEHLEKNIDIFDFSLTPEEVAIVNKFNVDKTVFNPEDD</sequence>